<reference evidence="1 2" key="1">
    <citation type="journal article" date="2024" name="Nat. Commun.">
        <title>Phylogenomics reveals the evolutionary origins of lichenization in chlorophyte algae.</title>
        <authorList>
            <person name="Puginier C."/>
            <person name="Libourel C."/>
            <person name="Otte J."/>
            <person name="Skaloud P."/>
            <person name="Haon M."/>
            <person name="Grisel S."/>
            <person name="Petersen M."/>
            <person name="Berrin J.G."/>
            <person name="Delaux P.M."/>
            <person name="Dal Grande F."/>
            <person name="Keller J."/>
        </authorList>
    </citation>
    <scope>NUCLEOTIDE SEQUENCE [LARGE SCALE GENOMIC DNA]</scope>
    <source>
        <strain evidence="1 2">SAG 2043</strain>
    </source>
</reference>
<proteinExistence type="predicted"/>
<keyword evidence="2" id="KW-1185">Reference proteome</keyword>
<dbReference type="InterPro" id="IPR023296">
    <property type="entry name" value="Glyco_hydro_beta-prop_sf"/>
</dbReference>
<gene>
    <name evidence="1" type="ORF">WJX72_011191</name>
</gene>
<comment type="caution">
    <text evidence="1">The sequence shown here is derived from an EMBL/GenBank/DDBJ whole genome shotgun (WGS) entry which is preliminary data.</text>
</comment>
<dbReference type="SUPFAM" id="SSF75005">
    <property type="entry name" value="Arabinanase/levansucrase/invertase"/>
    <property type="match status" value="1"/>
</dbReference>
<dbReference type="Proteomes" id="UP001489004">
    <property type="component" value="Unassembled WGS sequence"/>
</dbReference>
<organism evidence="1 2">
    <name type="scientific">[Myrmecia] bisecta</name>
    <dbReference type="NCBI Taxonomy" id="41462"/>
    <lineage>
        <taxon>Eukaryota</taxon>
        <taxon>Viridiplantae</taxon>
        <taxon>Chlorophyta</taxon>
        <taxon>core chlorophytes</taxon>
        <taxon>Trebouxiophyceae</taxon>
        <taxon>Trebouxiales</taxon>
        <taxon>Trebouxiaceae</taxon>
        <taxon>Myrmecia</taxon>
    </lineage>
</organism>
<accession>A0AAW1Q1S2</accession>
<evidence type="ECO:0000313" key="2">
    <source>
        <dbReference type="Proteomes" id="UP001489004"/>
    </source>
</evidence>
<protein>
    <submittedName>
        <fullName evidence="1">Uncharacterized protein</fullName>
    </submittedName>
</protein>
<dbReference type="Gene3D" id="2.115.10.20">
    <property type="entry name" value="Glycosyl hydrolase domain, family 43"/>
    <property type="match status" value="1"/>
</dbReference>
<dbReference type="EMBL" id="JALJOR010000007">
    <property type="protein sequence ID" value="KAK9814768.1"/>
    <property type="molecule type" value="Genomic_DNA"/>
</dbReference>
<sequence length="271" mass="28846">MIRDLLSIAAGPVCQVASGPGSTIDISPDPPGLDGTCLRAILDTATDKANGPPTLDLGAVTNSTQQPCKCPSVQPMRTLSVRALASLQPDCPSAAPSSQRPPYGQDPSIIYYGSLYIAADVDVGQRVFVRVSPTLSTLYSRGWQVVYTEPGTLFYTEAPSIHSFHDPSCDCNRFLIYYSSITYNVISVIRSDSDNPLGPWTYMGTLDGVKGYDATLMVHPRGGRVMWAYGGFNNPVGVSCDGPGRTVRMQEVSLLADGSVCLGVPRAYPGG</sequence>
<evidence type="ECO:0000313" key="1">
    <source>
        <dbReference type="EMBL" id="KAK9814768.1"/>
    </source>
</evidence>
<name>A0AAW1Q1S2_9CHLO</name>
<dbReference type="AlphaFoldDB" id="A0AAW1Q1S2"/>